<reference evidence="3 4" key="2">
    <citation type="submission" date="2023-11" db="UniProtKB">
        <authorList>
            <consortium name="WormBaseParasite"/>
        </authorList>
    </citation>
    <scope>IDENTIFICATION</scope>
</reference>
<evidence type="ECO:0000313" key="3">
    <source>
        <dbReference type="WBParaSite" id="TREG1_59720.1"/>
    </source>
</evidence>
<evidence type="ECO:0000313" key="2">
    <source>
        <dbReference type="Proteomes" id="UP000050795"/>
    </source>
</evidence>
<dbReference type="AlphaFoldDB" id="A0AA85JXS9"/>
<name>A0AA85JXS9_TRIRE</name>
<proteinExistence type="predicted"/>
<evidence type="ECO:0000256" key="1">
    <source>
        <dbReference type="SAM" id="SignalP"/>
    </source>
</evidence>
<evidence type="ECO:0000313" key="4">
    <source>
        <dbReference type="WBParaSite" id="TREG1_59730.1"/>
    </source>
</evidence>
<organism evidence="2 3">
    <name type="scientific">Trichobilharzia regenti</name>
    <name type="common">Nasal bird schistosome</name>
    <dbReference type="NCBI Taxonomy" id="157069"/>
    <lineage>
        <taxon>Eukaryota</taxon>
        <taxon>Metazoa</taxon>
        <taxon>Spiralia</taxon>
        <taxon>Lophotrochozoa</taxon>
        <taxon>Platyhelminthes</taxon>
        <taxon>Trematoda</taxon>
        <taxon>Digenea</taxon>
        <taxon>Strigeidida</taxon>
        <taxon>Schistosomatoidea</taxon>
        <taxon>Schistosomatidae</taxon>
        <taxon>Trichobilharzia</taxon>
    </lineage>
</organism>
<dbReference type="Proteomes" id="UP000050795">
    <property type="component" value="Unassembled WGS sequence"/>
</dbReference>
<dbReference type="WBParaSite" id="TREG1_59730.1">
    <property type="protein sequence ID" value="TREG1_59730.1"/>
    <property type="gene ID" value="TREG1_59730"/>
</dbReference>
<protein>
    <recommendedName>
        <fullName evidence="5">DUF19 domain-containing protein</fullName>
    </recommendedName>
</protein>
<sequence>MNASLKSVFICFSVTVLLCLFNECTSTETNSQCENVRRFVECLNRTKSDIHNETANLEFDLSSMQHAANMNTADFVRECKRNNVCIVKTHLCYLGEQLRDEWRHCFSEEEIRVLQIAYSHMNNLRNTPNQFNLENFVSLA</sequence>
<feature type="chain" id="PRO_5044704915" description="DUF19 domain-containing protein" evidence="1">
    <location>
        <begin position="27"/>
        <end position="140"/>
    </location>
</feature>
<keyword evidence="2" id="KW-1185">Reference proteome</keyword>
<reference evidence="2" key="1">
    <citation type="submission" date="2022-06" db="EMBL/GenBank/DDBJ databases">
        <authorList>
            <person name="Berger JAMES D."/>
            <person name="Berger JAMES D."/>
        </authorList>
    </citation>
    <scope>NUCLEOTIDE SEQUENCE [LARGE SCALE GENOMIC DNA]</scope>
</reference>
<dbReference type="WBParaSite" id="TREG1_59720.1">
    <property type="protein sequence ID" value="TREG1_59720.1"/>
    <property type="gene ID" value="TREG1_59720"/>
</dbReference>
<dbReference type="WBParaSite" id="TREG1_59740.1">
    <property type="protein sequence ID" value="TREG1_59740.1"/>
    <property type="gene ID" value="TREG1_59740"/>
</dbReference>
<feature type="signal peptide" evidence="1">
    <location>
        <begin position="1"/>
        <end position="26"/>
    </location>
</feature>
<accession>A0AA85JXS9</accession>
<keyword evidence="1" id="KW-0732">Signal</keyword>
<evidence type="ECO:0008006" key="5">
    <source>
        <dbReference type="Google" id="ProtNLM"/>
    </source>
</evidence>